<accession>A0A2S7KP75</accession>
<feature type="chain" id="PRO_5015628508" description="Secreted protein" evidence="1">
    <location>
        <begin position="23"/>
        <end position="219"/>
    </location>
</feature>
<gene>
    <name evidence="2" type="ORF">BST85_05545</name>
</gene>
<feature type="signal peptide" evidence="1">
    <location>
        <begin position="1"/>
        <end position="22"/>
    </location>
</feature>
<name>A0A2S7KP75_9FLAO</name>
<dbReference type="AlphaFoldDB" id="A0A2S7KP75"/>
<keyword evidence="1" id="KW-0732">Signal</keyword>
<sequence>MIVVKNLLIFLLLAVICLPLHAQLDQSNKSVQFEQTEDNFRSQEGLRLPAKEKPSLSITRDNFDPRNVNLEEKEEPLDMTKDDGLMENNNVDLTPKYFTKDKQATEEYARDQNLGQFSTGSDFVKVMYRDHEYVDGDMIRVFVNGDIVQSQVYLGSGFKGISVALDEGVNTIEFQALNQGDSGPNTAELHVYNDDGEIISAKEWNLLTGYKATIQVLKE</sequence>
<dbReference type="EMBL" id="MQUB01000001">
    <property type="protein sequence ID" value="PQB04421.1"/>
    <property type="molecule type" value="Genomic_DNA"/>
</dbReference>
<evidence type="ECO:0000313" key="3">
    <source>
        <dbReference type="Proteomes" id="UP000239800"/>
    </source>
</evidence>
<proteinExistence type="predicted"/>
<evidence type="ECO:0000256" key="1">
    <source>
        <dbReference type="SAM" id="SignalP"/>
    </source>
</evidence>
<dbReference type="Proteomes" id="UP000239800">
    <property type="component" value="Unassembled WGS sequence"/>
</dbReference>
<keyword evidence="3" id="KW-1185">Reference proteome</keyword>
<organism evidence="2 3">
    <name type="scientific">Aureitalea marina</name>
    <dbReference type="NCBI Taxonomy" id="930804"/>
    <lineage>
        <taxon>Bacteria</taxon>
        <taxon>Pseudomonadati</taxon>
        <taxon>Bacteroidota</taxon>
        <taxon>Flavobacteriia</taxon>
        <taxon>Flavobacteriales</taxon>
        <taxon>Flavobacteriaceae</taxon>
        <taxon>Aureitalea</taxon>
    </lineage>
</organism>
<evidence type="ECO:0000313" key="2">
    <source>
        <dbReference type="EMBL" id="PQB04421.1"/>
    </source>
</evidence>
<reference evidence="2 3" key="1">
    <citation type="submission" date="2016-11" db="EMBL/GenBank/DDBJ databases">
        <title>Trade-off between light-utilization and light-protection in marine flavobacteria.</title>
        <authorList>
            <person name="Kumagai Y."/>
        </authorList>
    </citation>
    <scope>NUCLEOTIDE SEQUENCE [LARGE SCALE GENOMIC DNA]</scope>
    <source>
        <strain evidence="2 3">NBRC 107741</strain>
    </source>
</reference>
<evidence type="ECO:0008006" key="4">
    <source>
        <dbReference type="Google" id="ProtNLM"/>
    </source>
</evidence>
<protein>
    <recommendedName>
        <fullName evidence="4">Secreted protein</fullName>
    </recommendedName>
</protein>
<comment type="caution">
    <text evidence="2">The sequence shown here is derived from an EMBL/GenBank/DDBJ whole genome shotgun (WGS) entry which is preliminary data.</text>
</comment>